<evidence type="ECO:0000256" key="1">
    <source>
        <dbReference type="SAM" id="Phobius"/>
    </source>
</evidence>
<organism evidence="2 3">
    <name type="scientific">Congregibacter variabilis</name>
    <dbReference type="NCBI Taxonomy" id="3081200"/>
    <lineage>
        <taxon>Bacteria</taxon>
        <taxon>Pseudomonadati</taxon>
        <taxon>Pseudomonadota</taxon>
        <taxon>Gammaproteobacteria</taxon>
        <taxon>Cellvibrionales</taxon>
        <taxon>Halieaceae</taxon>
        <taxon>Congregibacter</taxon>
    </lineage>
</organism>
<dbReference type="RefSeq" id="WP_407346918.1">
    <property type="nucleotide sequence ID" value="NZ_CP136864.1"/>
</dbReference>
<proteinExistence type="predicted"/>
<evidence type="ECO:0000313" key="2">
    <source>
        <dbReference type="EMBL" id="WOJ92324.1"/>
    </source>
</evidence>
<reference evidence="2 3" key="1">
    <citation type="submission" date="2023-10" db="EMBL/GenBank/DDBJ databases">
        <title>Two novel species belonging to the OM43/NOR5 clade.</title>
        <authorList>
            <person name="Park M."/>
        </authorList>
    </citation>
    <scope>NUCLEOTIDE SEQUENCE [LARGE SCALE GENOMIC DNA]</scope>
    <source>
        <strain evidence="2 3">IMCC43200</strain>
    </source>
</reference>
<keyword evidence="1" id="KW-1133">Transmembrane helix</keyword>
<protein>
    <submittedName>
        <fullName evidence="2">Uncharacterized protein</fullName>
    </submittedName>
</protein>
<sequence length="154" mass="17319">MNWDAISATAEVLGALAVIVTLIYLAVQLRQQNTVTKAQIEQQRADSVIQLVGVLSATENRALYTQVVMDSSLTSADLSEEENVHLRIIVSPIRANFENTYRQFQSGYISKEFYDEVSKQLYLIHGPLILRFNMPLTTGFRAELVRIIENGVSK</sequence>
<accession>A0ABZ0I0K3</accession>
<evidence type="ECO:0000313" key="3">
    <source>
        <dbReference type="Proteomes" id="UP001626537"/>
    </source>
</evidence>
<keyword evidence="3" id="KW-1185">Reference proteome</keyword>
<keyword evidence="1" id="KW-0812">Transmembrane</keyword>
<dbReference type="EMBL" id="CP136864">
    <property type="protein sequence ID" value="WOJ92324.1"/>
    <property type="molecule type" value="Genomic_DNA"/>
</dbReference>
<name>A0ABZ0I0K3_9GAMM</name>
<dbReference type="Proteomes" id="UP001626537">
    <property type="component" value="Chromosome"/>
</dbReference>
<feature type="transmembrane region" description="Helical" evidence="1">
    <location>
        <begin position="6"/>
        <end position="27"/>
    </location>
</feature>
<keyword evidence="1" id="KW-0472">Membrane</keyword>
<gene>
    <name evidence="2" type="ORF">R0135_11055</name>
</gene>